<sequence>MKFSFRFIFLLYFFTFSLFGEEVVTTKKDEPDGYYGLKLGAILTPTVSYRIRDKASGTTDLSPSDKAGFSLPWTMVTMSKEWEELGLKAEFWGEILRNDALTNDTLAGTGNKSNPYVFLVRRANLAKTFEVGNTKHQIQFGMFELPHMFSVWSGNYDWRYFDKSPLESMGFAKDPVDLGINYILRWKSFSVQTAVVNGEGYRNTQNTTNTGYDVIGKLGWDPTWTENLKTGLHILGRASNAFGYASDECREGKTSCLTSDGNPTTRKQGTVSLNQEQVIAVESHLVWREILNLGLGGMVKKRLGGEIVDRMSPYLPATKVPEATGRGAYLWAGIGNGTLRLVARGEIATGGPLPGLQATETVEREPWLRFKPGTTDPLYSNQSYYVTRQIFGEWLMTSSVRLALGYTEVRSYDSKGEPNKWYVDSTGEASNRVEYIEQFSKPVAYPISEYGRLDRSLVLKATATF</sequence>
<accession>A0A2M9Y660</accession>
<proteinExistence type="predicted"/>
<dbReference type="EMBL" id="RQFP01000001">
    <property type="protein sequence ID" value="TGK95992.1"/>
    <property type="molecule type" value="Genomic_DNA"/>
</dbReference>
<name>A0A2M9Y660_9LEPT</name>
<gene>
    <name evidence="1" type="ORF">EHQ30_05020</name>
</gene>
<evidence type="ECO:0000313" key="1">
    <source>
        <dbReference type="EMBL" id="TGK95992.1"/>
    </source>
</evidence>
<dbReference type="OrthoDB" id="335142at2"/>
<dbReference type="Proteomes" id="UP000297891">
    <property type="component" value="Unassembled WGS sequence"/>
</dbReference>
<evidence type="ECO:0000313" key="2">
    <source>
        <dbReference type="Proteomes" id="UP000297891"/>
    </source>
</evidence>
<comment type="caution">
    <text evidence="1">The sequence shown here is derived from an EMBL/GenBank/DDBJ whole genome shotgun (WGS) entry which is preliminary data.</text>
</comment>
<evidence type="ECO:0008006" key="3">
    <source>
        <dbReference type="Google" id="ProtNLM"/>
    </source>
</evidence>
<organism evidence="1 2">
    <name type="scientific">Leptospira brenneri</name>
    <dbReference type="NCBI Taxonomy" id="2023182"/>
    <lineage>
        <taxon>Bacteria</taxon>
        <taxon>Pseudomonadati</taxon>
        <taxon>Spirochaetota</taxon>
        <taxon>Spirochaetia</taxon>
        <taxon>Leptospirales</taxon>
        <taxon>Leptospiraceae</taxon>
        <taxon>Leptospira</taxon>
    </lineage>
</organism>
<protein>
    <recommendedName>
        <fullName evidence="3">Porin</fullName>
    </recommendedName>
</protein>
<dbReference type="AlphaFoldDB" id="A0A2M9Y660"/>
<keyword evidence="2" id="KW-1185">Reference proteome</keyword>
<dbReference type="RefSeq" id="WP_100789054.1">
    <property type="nucleotide sequence ID" value="NZ_NPDQ01000001.1"/>
</dbReference>
<reference evidence="1" key="1">
    <citation type="journal article" date="2019" name="PLoS Negl. Trop. Dis.">
        <title>Revisiting the worldwide diversity of Leptospira species in the environment.</title>
        <authorList>
            <person name="Vincent A.T."/>
            <person name="Schiettekatte O."/>
            <person name="Bourhy P."/>
            <person name="Veyrier F.J."/>
            <person name="Picardeau M."/>
        </authorList>
    </citation>
    <scope>NUCLEOTIDE SEQUENCE [LARGE SCALE GENOMIC DNA]</scope>
    <source>
        <strain evidence="1">201800277</strain>
    </source>
</reference>